<dbReference type="RefSeq" id="WP_073107918.1">
    <property type="nucleotide sequence ID" value="NZ_FQYN01000003.1"/>
</dbReference>
<keyword evidence="14" id="KW-1185">Reference proteome</keyword>
<dbReference type="EMBL" id="FQYN01000003">
    <property type="protein sequence ID" value="SHI88103.1"/>
    <property type="molecule type" value="Genomic_DNA"/>
</dbReference>
<dbReference type="InterPro" id="IPR039426">
    <property type="entry name" value="TonB-dep_rcpt-like"/>
</dbReference>
<dbReference type="InterPro" id="IPR008969">
    <property type="entry name" value="CarboxyPept-like_regulatory"/>
</dbReference>
<dbReference type="Pfam" id="PF13715">
    <property type="entry name" value="CarbopepD_reg_2"/>
    <property type="match status" value="1"/>
</dbReference>
<feature type="chain" id="PRO_5013268767" evidence="10">
    <location>
        <begin position="26"/>
        <end position="1003"/>
    </location>
</feature>
<evidence type="ECO:0000313" key="13">
    <source>
        <dbReference type="EMBL" id="SHI88103.1"/>
    </source>
</evidence>
<feature type="signal peptide" evidence="10">
    <location>
        <begin position="1"/>
        <end position="25"/>
    </location>
</feature>
<keyword evidence="4 8" id="KW-0812">Transmembrane</keyword>
<feature type="domain" description="TonB-dependent receptor-like beta-barrel" evidence="11">
    <location>
        <begin position="400"/>
        <end position="967"/>
    </location>
</feature>
<keyword evidence="6 8" id="KW-0472">Membrane</keyword>
<dbReference type="Gene3D" id="2.60.40.1120">
    <property type="entry name" value="Carboxypeptidase-like, regulatory domain"/>
    <property type="match status" value="1"/>
</dbReference>
<organism evidence="13 14">
    <name type="scientific">Hymenobacter daecheongensis DSM 21074</name>
    <dbReference type="NCBI Taxonomy" id="1121955"/>
    <lineage>
        <taxon>Bacteria</taxon>
        <taxon>Pseudomonadati</taxon>
        <taxon>Bacteroidota</taxon>
        <taxon>Cytophagia</taxon>
        <taxon>Cytophagales</taxon>
        <taxon>Hymenobacteraceae</taxon>
        <taxon>Hymenobacter</taxon>
    </lineage>
</organism>
<keyword evidence="7 8" id="KW-0998">Cell outer membrane</keyword>
<protein>
    <submittedName>
        <fullName evidence="13">Iron complex outermembrane recepter protein</fullName>
    </submittedName>
</protein>
<proteinExistence type="inferred from homology"/>
<dbReference type="NCBIfam" id="TIGR04056">
    <property type="entry name" value="OMP_RagA_SusC"/>
    <property type="match status" value="1"/>
</dbReference>
<keyword evidence="3 8" id="KW-1134">Transmembrane beta strand</keyword>
<evidence type="ECO:0000256" key="2">
    <source>
        <dbReference type="ARBA" id="ARBA00022448"/>
    </source>
</evidence>
<feature type="domain" description="TonB-dependent receptor plug" evidence="12">
    <location>
        <begin position="125"/>
        <end position="240"/>
    </location>
</feature>
<dbReference type="Pfam" id="PF07715">
    <property type="entry name" value="Plug"/>
    <property type="match status" value="1"/>
</dbReference>
<dbReference type="InterPro" id="IPR037066">
    <property type="entry name" value="Plug_dom_sf"/>
</dbReference>
<dbReference type="OrthoDB" id="9768177at2"/>
<dbReference type="InterPro" id="IPR023997">
    <property type="entry name" value="TonB-dep_OMP_SusC/RagA_CS"/>
</dbReference>
<dbReference type="InterPro" id="IPR000531">
    <property type="entry name" value="Beta-barrel_TonB"/>
</dbReference>
<sequence>MKHHYLAKLLFLLLFVCAGFTSAFAQTGSVSGRVLDEKKEGVPGATVIIDGSTLGSSTNTDGTYNIQNVPAGPHTLVISYVGYNTSRQNINVTAGQNTAVAEISLAENTTLLSEAVVVGYGTQRRQDLTGAVEQVTSKQFVKGQVTNPEQLVQGKVAGIQITTNGGAPGAGSQILIRGGSSLSASNQPLIVIDGVPVDNTGIAGTGNPLTLINPNDIESITVLKDASSTAIYGVRASNGVIIVTTKKGVQGEELRVNFATQQSIATVAKYVPVLTADEFRALVNRAGNDQQKGLLGTANTDWQKEIYRNAFTSDNNLSVLGSAGKVPFRVSTGYLTQQGLLKNNDLKRYSGSVGITPMLLNDNLRVDLNVKGTWIDNNFSDQGAVGNAVSFDPTQPIRSDDPKYAPFGGYYEAFGTDGSLNTLSPRNPVSLINQRRDRSTVKRSIGNVMLDYKLPFLTGLSANLNLGYDVQRGAGTTFVPTSAASAFNRQGVNNNYRQDLNNTILETYAKYQGDVLGQRFDILGGYSFQKFQNRQYRFDDRREDGSVFTPFSRTFDDKDQTLDTRVLLSYYSRANYNIKDRYLFTGTFRIDQTSNFAKGQRTGYFPSGAFAWRVKGEDFLKSSTAVSDLKLRLGVGQTGQQDIGNNSSYLPVSTLSTNTSQYQFGFDGAGNPLFYPTLRPGFYNPGLTWETTTTYNAGLDFGFLDSRITGSVDVYQRDTKDLLFFSNVAALSNTTNAGFLNVGSLTNKGVEFTTNLEAVRGEKFGLTLNANATFNRNRITKLTIVDSPDFIGQETGGIAGGVGNNAQINSVGYAAGSFYLYKQLYNSEGRPIQNAVADLKADGTINGSDRYRYKSSRPDAVLGFGANTTYGKASLAFTMRSNIGQYVYNNVRSQSAFTPNATNFLNNVSDEQLSSGFNSTATQVLLSDYFLENASFLRMENVTLGYNIGNALSEKANINVSFAVQNLFLITKYKGLDPEVSSGIDNTIYPRPRTYTLGLNFGF</sequence>
<evidence type="ECO:0000256" key="9">
    <source>
        <dbReference type="RuleBase" id="RU003357"/>
    </source>
</evidence>
<comment type="similarity">
    <text evidence="8 9">Belongs to the TonB-dependent receptor family.</text>
</comment>
<evidence type="ECO:0000256" key="3">
    <source>
        <dbReference type="ARBA" id="ARBA00022452"/>
    </source>
</evidence>
<dbReference type="InterPro" id="IPR023996">
    <property type="entry name" value="TonB-dep_OMP_SusC/RagA"/>
</dbReference>
<name>A0A1M6ERQ2_9BACT</name>
<comment type="subcellular location">
    <subcellularLocation>
        <location evidence="1 8">Cell outer membrane</location>
        <topology evidence="1 8">Multi-pass membrane protein</topology>
    </subcellularLocation>
</comment>
<keyword evidence="10" id="KW-0732">Signal</keyword>
<dbReference type="Gene3D" id="2.40.170.20">
    <property type="entry name" value="TonB-dependent receptor, beta-barrel domain"/>
    <property type="match status" value="1"/>
</dbReference>
<dbReference type="Pfam" id="PF00593">
    <property type="entry name" value="TonB_dep_Rec_b-barrel"/>
    <property type="match status" value="1"/>
</dbReference>
<dbReference type="AlphaFoldDB" id="A0A1M6ERQ2"/>
<evidence type="ECO:0000256" key="8">
    <source>
        <dbReference type="PROSITE-ProRule" id="PRU01360"/>
    </source>
</evidence>
<evidence type="ECO:0000259" key="12">
    <source>
        <dbReference type="Pfam" id="PF07715"/>
    </source>
</evidence>
<dbReference type="SUPFAM" id="SSF49464">
    <property type="entry name" value="Carboxypeptidase regulatory domain-like"/>
    <property type="match status" value="1"/>
</dbReference>
<dbReference type="PROSITE" id="PS52016">
    <property type="entry name" value="TONB_DEPENDENT_REC_3"/>
    <property type="match status" value="1"/>
</dbReference>
<dbReference type="Proteomes" id="UP000184418">
    <property type="component" value="Unassembled WGS sequence"/>
</dbReference>
<evidence type="ECO:0000313" key="14">
    <source>
        <dbReference type="Proteomes" id="UP000184418"/>
    </source>
</evidence>
<dbReference type="Gene3D" id="2.170.130.10">
    <property type="entry name" value="TonB-dependent receptor, plug domain"/>
    <property type="match status" value="1"/>
</dbReference>
<evidence type="ECO:0000256" key="7">
    <source>
        <dbReference type="ARBA" id="ARBA00023237"/>
    </source>
</evidence>
<dbReference type="GO" id="GO:0009279">
    <property type="term" value="C:cell outer membrane"/>
    <property type="evidence" value="ECO:0007669"/>
    <property type="project" value="UniProtKB-SubCell"/>
</dbReference>
<evidence type="ECO:0000256" key="6">
    <source>
        <dbReference type="ARBA" id="ARBA00023136"/>
    </source>
</evidence>
<evidence type="ECO:0000256" key="10">
    <source>
        <dbReference type="SAM" id="SignalP"/>
    </source>
</evidence>
<reference evidence="13 14" key="1">
    <citation type="submission" date="2016-11" db="EMBL/GenBank/DDBJ databases">
        <authorList>
            <person name="Jaros S."/>
            <person name="Januszkiewicz K."/>
            <person name="Wedrychowicz H."/>
        </authorList>
    </citation>
    <scope>NUCLEOTIDE SEQUENCE [LARGE SCALE GENOMIC DNA]</scope>
    <source>
        <strain evidence="13 14">DSM 21074</strain>
    </source>
</reference>
<dbReference type="NCBIfam" id="TIGR04057">
    <property type="entry name" value="SusC_RagA_signa"/>
    <property type="match status" value="1"/>
</dbReference>
<accession>A0A1M6ERQ2</accession>
<evidence type="ECO:0000256" key="4">
    <source>
        <dbReference type="ARBA" id="ARBA00022692"/>
    </source>
</evidence>
<dbReference type="InterPro" id="IPR036942">
    <property type="entry name" value="Beta-barrel_TonB_sf"/>
</dbReference>
<keyword evidence="5 9" id="KW-0798">TonB box</keyword>
<evidence type="ECO:0000256" key="5">
    <source>
        <dbReference type="ARBA" id="ARBA00023077"/>
    </source>
</evidence>
<keyword evidence="2 8" id="KW-0813">Transport</keyword>
<evidence type="ECO:0000259" key="11">
    <source>
        <dbReference type="Pfam" id="PF00593"/>
    </source>
</evidence>
<dbReference type="SUPFAM" id="SSF56935">
    <property type="entry name" value="Porins"/>
    <property type="match status" value="1"/>
</dbReference>
<dbReference type="InterPro" id="IPR012910">
    <property type="entry name" value="Plug_dom"/>
</dbReference>
<evidence type="ECO:0000256" key="1">
    <source>
        <dbReference type="ARBA" id="ARBA00004571"/>
    </source>
</evidence>
<dbReference type="STRING" id="1121955.SAMN02745146_1788"/>
<gene>
    <name evidence="13" type="ORF">SAMN02745146_1788</name>
</gene>